<comment type="caution">
    <text evidence="1">The sequence shown here is derived from an EMBL/GenBank/DDBJ whole genome shotgun (WGS) entry which is preliminary data.</text>
</comment>
<dbReference type="EMBL" id="JANBUW010000412">
    <property type="protein sequence ID" value="KAJ2846974.1"/>
    <property type="molecule type" value="Genomic_DNA"/>
</dbReference>
<accession>A0A9W8I6F7</accession>
<dbReference type="AlphaFoldDB" id="A0A9W8I6F7"/>
<sequence length="382" mass="42895">PTTRRILAIDELEYYSDGIGKSAYIPLSARGIVAFATEHSLRKVYQTLGWIRPDLVEHCSRVLRLALINSMHRSLVQFIGHTLHVEKEEPSTNRLQTIRNQVNNRFIRQDTLWSGLSIFTPLHPPTYKDSQSPRFTISTKLPPGGLQCVVKLPVPISSTSLKFSISSEPHAREVWKAALSRNPYGLVEEDILDAAHQWKAFVMSGRPEPRTDPILTIYALEKLYHLLPRLTPESMNIPDASAIIKKVRKFKHPKGAASLGQSVPALETFETDLVKPHSLSQSVVIEYPYQLSSCVNDLDTREFERADKIVPLYDLHALFGDSITASVLPWLLGIPVDTQNAAKLDFSDSKLFTEKYFGLVALPCTANLATNLHRTTIYSTTI</sequence>
<feature type="non-terminal residue" evidence="1">
    <location>
        <position position="1"/>
    </location>
</feature>
<keyword evidence="2" id="KW-1185">Reference proteome</keyword>
<evidence type="ECO:0000313" key="2">
    <source>
        <dbReference type="Proteomes" id="UP001139887"/>
    </source>
</evidence>
<dbReference type="OrthoDB" id="5594922at2759"/>
<dbReference type="Proteomes" id="UP001139887">
    <property type="component" value="Unassembled WGS sequence"/>
</dbReference>
<evidence type="ECO:0000313" key="1">
    <source>
        <dbReference type="EMBL" id="KAJ2846974.1"/>
    </source>
</evidence>
<proteinExistence type="predicted"/>
<protein>
    <submittedName>
        <fullName evidence="1">Uncharacterized protein</fullName>
    </submittedName>
</protein>
<gene>
    <name evidence="1" type="ORF">IWW36_004088</name>
</gene>
<reference evidence="1" key="1">
    <citation type="submission" date="2022-07" db="EMBL/GenBank/DDBJ databases">
        <title>Phylogenomic reconstructions and comparative analyses of Kickxellomycotina fungi.</title>
        <authorList>
            <person name="Reynolds N.K."/>
            <person name="Stajich J.E."/>
            <person name="Barry K."/>
            <person name="Grigoriev I.V."/>
            <person name="Crous P."/>
            <person name="Smith M.E."/>
        </authorList>
    </citation>
    <scope>NUCLEOTIDE SEQUENCE</scope>
    <source>
        <strain evidence="1">NRRL 1566</strain>
    </source>
</reference>
<name>A0A9W8I6F7_9FUNG</name>
<organism evidence="1 2">
    <name type="scientific">Coemansia brasiliensis</name>
    <dbReference type="NCBI Taxonomy" id="2650707"/>
    <lineage>
        <taxon>Eukaryota</taxon>
        <taxon>Fungi</taxon>
        <taxon>Fungi incertae sedis</taxon>
        <taxon>Zoopagomycota</taxon>
        <taxon>Kickxellomycotina</taxon>
        <taxon>Kickxellomycetes</taxon>
        <taxon>Kickxellales</taxon>
        <taxon>Kickxellaceae</taxon>
        <taxon>Coemansia</taxon>
    </lineage>
</organism>